<evidence type="ECO:0000313" key="3">
    <source>
        <dbReference type="Proteomes" id="UP001555100"/>
    </source>
</evidence>
<keyword evidence="1" id="KW-0812">Transmembrane</keyword>
<dbReference type="Proteomes" id="UP001555100">
    <property type="component" value="Unassembled WGS sequence"/>
</dbReference>
<proteinExistence type="predicted"/>
<sequence length="200" mass="20361">MESNTTQPGEHSFDGDSVTVRTSGESGFFSPRRVARVAILVALSAVGAFIKIPSPTGTVALDAAPGYLSGAVFSPIEGSIVGALGHLLSALTTGFPLGLPVHLLIAVEMAVFVWLFGMMVRKINVWVAAVIAILINGFVGAAVMIPIGGTGMFVALIVPLLVGSAVNVVVAVLAAAALSAAGLAAHNVIARKKHNPSSKR</sequence>
<protein>
    <submittedName>
        <fullName evidence="2">ECF transporter S component</fullName>
    </submittedName>
</protein>
<accession>A0ABV3NAX5</accession>
<dbReference type="Pfam" id="PF12822">
    <property type="entry name" value="ECF_trnsprt"/>
    <property type="match status" value="1"/>
</dbReference>
<keyword evidence="1" id="KW-0472">Membrane</keyword>
<keyword evidence="1" id="KW-1133">Transmembrane helix</keyword>
<gene>
    <name evidence="2" type="ORF">V3M73_04955</name>
</gene>
<feature type="transmembrane region" description="Helical" evidence="1">
    <location>
        <begin position="34"/>
        <end position="52"/>
    </location>
</feature>
<comment type="caution">
    <text evidence="2">The sequence shown here is derived from an EMBL/GenBank/DDBJ whole genome shotgun (WGS) entry which is preliminary data.</text>
</comment>
<keyword evidence="3" id="KW-1185">Reference proteome</keyword>
<feature type="transmembrane region" description="Helical" evidence="1">
    <location>
        <begin position="97"/>
        <end position="116"/>
    </location>
</feature>
<evidence type="ECO:0000256" key="1">
    <source>
        <dbReference type="SAM" id="Phobius"/>
    </source>
</evidence>
<dbReference type="InterPro" id="IPR024529">
    <property type="entry name" value="ECF_trnsprt_substrate-spec"/>
</dbReference>
<dbReference type="RefSeq" id="WP_367208734.1">
    <property type="nucleotide sequence ID" value="NZ_JBAGMF010000013.1"/>
</dbReference>
<evidence type="ECO:0000313" key="2">
    <source>
        <dbReference type="EMBL" id="MEW6954368.1"/>
    </source>
</evidence>
<reference evidence="2 3" key="1">
    <citation type="submission" date="2024-01" db="EMBL/GenBank/DDBJ databases">
        <title>Genomic analysis and antimicrobial resistance profiles of Trueperella pyogenes isolated from domestic and wild animals.</title>
        <authorList>
            <person name="Magossi G."/>
            <person name="Gzyl K.E."/>
            <person name="Holman D.B."/>
            <person name="Amat S."/>
        </authorList>
    </citation>
    <scope>NUCLEOTIDE SEQUENCE [LARGE SCALE GENOMIC DNA]</scope>
    <source>
        <strain evidence="2 3">1494</strain>
    </source>
</reference>
<feature type="transmembrane region" description="Helical" evidence="1">
    <location>
        <begin position="153"/>
        <end position="185"/>
    </location>
</feature>
<organism evidence="2 3">
    <name type="scientific">Trueperella pyogenes</name>
    <dbReference type="NCBI Taxonomy" id="1661"/>
    <lineage>
        <taxon>Bacteria</taxon>
        <taxon>Bacillati</taxon>
        <taxon>Actinomycetota</taxon>
        <taxon>Actinomycetes</taxon>
        <taxon>Actinomycetales</taxon>
        <taxon>Actinomycetaceae</taxon>
        <taxon>Trueperella</taxon>
    </lineage>
</organism>
<dbReference type="EMBL" id="JBAGNM010000003">
    <property type="protein sequence ID" value="MEW6954368.1"/>
    <property type="molecule type" value="Genomic_DNA"/>
</dbReference>
<feature type="transmembrane region" description="Helical" evidence="1">
    <location>
        <begin position="123"/>
        <end position="147"/>
    </location>
</feature>
<name>A0ABV3NAX5_9ACTO</name>
<dbReference type="Gene3D" id="1.10.1760.20">
    <property type="match status" value="1"/>
</dbReference>